<dbReference type="Proteomes" id="UP000789405">
    <property type="component" value="Unassembled WGS sequence"/>
</dbReference>
<evidence type="ECO:0000313" key="2">
    <source>
        <dbReference type="Proteomes" id="UP000789405"/>
    </source>
</evidence>
<dbReference type="EMBL" id="CAJVPY010071122">
    <property type="protein sequence ID" value="CAG8828275.1"/>
    <property type="molecule type" value="Genomic_DNA"/>
</dbReference>
<protein>
    <submittedName>
        <fullName evidence="1">11202_t:CDS:1</fullName>
    </submittedName>
</protein>
<proteinExistence type="predicted"/>
<evidence type="ECO:0000313" key="1">
    <source>
        <dbReference type="EMBL" id="CAG8828275.1"/>
    </source>
</evidence>
<organism evidence="1 2">
    <name type="scientific">Dentiscutata erythropus</name>
    <dbReference type="NCBI Taxonomy" id="1348616"/>
    <lineage>
        <taxon>Eukaryota</taxon>
        <taxon>Fungi</taxon>
        <taxon>Fungi incertae sedis</taxon>
        <taxon>Mucoromycota</taxon>
        <taxon>Glomeromycotina</taxon>
        <taxon>Glomeromycetes</taxon>
        <taxon>Diversisporales</taxon>
        <taxon>Gigasporaceae</taxon>
        <taxon>Dentiscutata</taxon>
    </lineage>
</organism>
<reference evidence="1" key="1">
    <citation type="submission" date="2021-06" db="EMBL/GenBank/DDBJ databases">
        <authorList>
            <person name="Kallberg Y."/>
            <person name="Tangrot J."/>
            <person name="Rosling A."/>
        </authorList>
    </citation>
    <scope>NUCLEOTIDE SEQUENCE</scope>
    <source>
        <strain evidence="1">MA453B</strain>
    </source>
</reference>
<dbReference type="OrthoDB" id="2461063at2759"/>
<feature type="non-terminal residue" evidence="1">
    <location>
        <position position="1"/>
    </location>
</feature>
<accession>A0A9N9KFL5</accession>
<name>A0A9N9KFL5_9GLOM</name>
<dbReference type="AlphaFoldDB" id="A0A9N9KFL5"/>
<sequence length="41" mass="4862">MVELERDPDDEEIVLLKDNQYDKENEKFRAIVNILLEPLCA</sequence>
<keyword evidence="2" id="KW-1185">Reference proteome</keyword>
<gene>
    <name evidence="1" type="ORF">DERYTH_LOCUS28458</name>
</gene>
<feature type="non-terminal residue" evidence="1">
    <location>
        <position position="41"/>
    </location>
</feature>
<comment type="caution">
    <text evidence="1">The sequence shown here is derived from an EMBL/GenBank/DDBJ whole genome shotgun (WGS) entry which is preliminary data.</text>
</comment>